<accession>A0A1W2TU67</accession>
<comment type="similarity">
    <text evidence="2">Belongs to the ustYa family.</text>
</comment>
<dbReference type="STRING" id="77044.A0A1W2TU67"/>
<dbReference type="OrthoDB" id="3687641at2759"/>
<sequence>MIFANVFRYSPLASRSKSLESDEEDQSLVDHDGQREKAGGQRLESRYGVRVSRLFAILPWALTLTSTGLLLSRIFKGPDEFACTRLLNPYSPAIEDGVVEYYDTNFENEFTHKTKYRGPPTPELEKAWDQLWNLGGFEVPVDGPGRLGKSTEGLARVGKDESRGYVGMIEAFHQIHCLNLIRQYTWRDYYKENLEEWLNEGDHRQIVDLNITSYHSTGHHSDWVGDRLHVDHCIETLRLQLMCNADTTPMLVFEDHTVAAGSKADFNIHHKCRRWDNLIEWQRLHTIEKSASGWKET</sequence>
<dbReference type="Proteomes" id="UP000054516">
    <property type="component" value="Unassembled WGS sequence"/>
</dbReference>
<feature type="compositionally biased region" description="Basic and acidic residues" evidence="3">
    <location>
        <begin position="28"/>
        <end position="42"/>
    </location>
</feature>
<dbReference type="EMBL" id="DF977522">
    <property type="protein sequence ID" value="GAP92147.1"/>
    <property type="molecule type" value="Genomic_DNA"/>
</dbReference>
<evidence type="ECO:0000313" key="5">
    <source>
        <dbReference type="Proteomes" id="UP000054516"/>
    </source>
</evidence>
<comment type="pathway">
    <text evidence="1">Mycotoxin biosynthesis.</text>
</comment>
<evidence type="ECO:0000313" key="4">
    <source>
        <dbReference type="EMBL" id="GAP92147.1"/>
    </source>
</evidence>
<dbReference type="InterPro" id="IPR021765">
    <property type="entry name" value="UstYa-like"/>
</dbReference>
<gene>
    <name evidence="4" type="ORF">SAMD00023353_7700360</name>
</gene>
<dbReference type="Pfam" id="PF11807">
    <property type="entry name" value="UstYa"/>
    <property type="match status" value="1"/>
</dbReference>
<name>A0A1W2TU67_ROSNE</name>
<dbReference type="AlphaFoldDB" id="A0A1W2TU67"/>
<dbReference type="PANTHER" id="PTHR33365:SF4">
    <property type="entry name" value="CYCLOCHLOROTINE BIOSYNTHESIS PROTEIN O"/>
    <property type="match status" value="1"/>
</dbReference>
<reference evidence="4" key="1">
    <citation type="submission" date="2016-03" db="EMBL/GenBank/DDBJ databases">
        <title>Draft genome sequence of Rosellinia necatrix.</title>
        <authorList>
            <person name="Kanematsu S."/>
        </authorList>
    </citation>
    <scope>NUCLEOTIDE SEQUENCE [LARGE SCALE GENOMIC DNA]</scope>
    <source>
        <strain evidence="4">W97</strain>
    </source>
</reference>
<dbReference type="OMA" id="FNESWHS"/>
<proteinExistence type="inferred from homology"/>
<evidence type="ECO:0000256" key="2">
    <source>
        <dbReference type="ARBA" id="ARBA00035112"/>
    </source>
</evidence>
<organism evidence="4">
    <name type="scientific">Rosellinia necatrix</name>
    <name type="common">White root-rot fungus</name>
    <dbReference type="NCBI Taxonomy" id="77044"/>
    <lineage>
        <taxon>Eukaryota</taxon>
        <taxon>Fungi</taxon>
        <taxon>Dikarya</taxon>
        <taxon>Ascomycota</taxon>
        <taxon>Pezizomycotina</taxon>
        <taxon>Sordariomycetes</taxon>
        <taxon>Xylariomycetidae</taxon>
        <taxon>Xylariales</taxon>
        <taxon>Xylariaceae</taxon>
        <taxon>Rosellinia</taxon>
    </lineage>
</organism>
<dbReference type="GO" id="GO:0043386">
    <property type="term" value="P:mycotoxin biosynthetic process"/>
    <property type="evidence" value="ECO:0007669"/>
    <property type="project" value="InterPro"/>
</dbReference>
<keyword evidence="5" id="KW-1185">Reference proteome</keyword>
<dbReference type="PANTHER" id="PTHR33365">
    <property type="entry name" value="YALI0B05434P"/>
    <property type="match status" value="1"/>
</dbReference>
<evidence type="ECO:0000256" key="1">
    <source>
        <dbReference type="ARBA" id="ARBA00004685"/>
    </source>
</evidence>
<evidence type="ECO:0000256" key="3">
    <source>
        <dbReference type="SAM" id="MobiDB-lite"/>
    </source>
</evidence>
<feature type="region of interest" description="Disordered" evidence="3">
    <location>
        <begin position="18"/>
        <end position="42"/>
    </location>
</feature>
<protein>
    <submittedName>
        <fullName evidence="4">Putative tat pathway signal sequence</fullName>
    </submittedName>
</protein>